<dbReference type="GO" id="GO:0008270">
    <property type="term" value="F:zinc ion binding"/>
    <property type="evidence" value="ECO:0007669"/>
    <property type="project" value="UniProtKB-KW"/>
</dbReference>
<evidence type="ECO:0000256" key="4">
    <source>
        <dbReference type="ARBA" id="ARBA00022833"/>
    </source>
</evidence>
<evidence type="ECO:0000256" key="2">
    <source>
        <dbReference type="ARBA" id="ARBA00022723"/>
    </source>
</evidence>
<name>A0AAX6SYL9_HETGA</name>
<dbReference type="SMART" id="SM00430">
    <property type="entry name" value="HOLI"/>
    <property type="match status" value="1"/>
</dbReference>
<gene>
    <name evidence="12" type="primary">LOC101706229</name>
</gene>
<dbReference type="Proteomes" id="UP000694906">
    <property type="component" value="Unplaced"/>
</dbReference>
<evidence type="ECO:0000256" key="5">
    <source>
        <dbReference type="ARBA" id="ARBA00023015"/>
    </source>
</evidence>
<evidence type="ECO:0000256" key="6">
    <source>
        <dbReference type="ARBA" id="ARBA00023125"/>
    </source>
</evidence>
<feature type="domain" description="NR LBD" evidence="10">
    <location>
        <begin position="5"/>
        <end position="230"/>
    </location>
</feature>
<dbReference type="GO" id="GO:0004879">
    <property type="term" value="F:nuclear receptor activity"/>
    <property type="evidence" value="ECO:0007669"/>
    <property type="project" value="InterPro"/>
</dbReference>
<proteinExistence type="inferred from homology"/>
<comment type="similarity">
    <text evidence="1">Belongs to the nuclear hormone receptor family. NR1 subfamily.</text>
</comment>
<accession>A0AAX6SYL9</accession>
<dbReference type="GeneID" id="101706229"/>
<keyword evidence="2" id="KW-0479">Metal-binding</keyword>
<dbReference type="PROSITE" id="PS51843">
    <property type="entry name" value="NR_LBD"/>
    <property type="match status" value="1"/>
</dbReference>
<dbReference type="InterPro" id="IPR001723">
    <property type="entry name" value="Nuclear_hrmn_rcpt"/>
</dbReference>
<keyword evidence="6" id="KW-0238">DNA-binding</keyword>
<dbReference type="GO" id="GO:0009755">
    <property type="term" value="P:hormone-mediated signaling pathway"/>
    <property type="evidence" value="ECO:0007669"/>
    <property type="project" value="TreeGrafter"/>
</dbReference>
<dbReference type="GO" id="GO:0005634">
    <property type="term" value="C:nucleus"/>
    <property type="evidence" value="ECO:0007669"/>
    <property type="project" value="InterPro"/>
</dbReference>
<dbReference type="GO" id="GO:0006631">
    <property type="term" value="P:fatty acid metabolic process"/>
    <property type="evidence" value="ECO:0007669"/>
    <property type="project" value="TreeGrafter"/>
</dbReference>
<organism evidence="11 12">
    <name type="scientific">Heterocephalus glaber</name>
    <name type="common">Naked mole rat</name>
    <dbReference type="NCBI Taxonomy" id="10181"/>
    <lineage>
        <taxon>Eukaryota</taxon>
        <taxon>Metazoa</taxon>
        <taxon>Chordata</taxon>
        <taxon>Craniata</taxon>
        <taxon>Vertebrata</taxon>
        <taxon>Euteleostomi</taxon>
        <taxon>Mammalia</taxon>
        <taxon>Eutheria</taxon>
        <taxon>Euarchontoglires</taxon>
        <taxon>Glires</taxon>
        <taxon>Rodentia</taxon>
        <taxon>Hystricomorpha</taxon>
        <taxon>Bathyergidae</taxon>
        <taxon>Heterocephalus</taxon>
    </lineage>
</organism>
<dbReference type="GO" id="GO:0045944">
    <property type="term" value="P:positive regulation of transcription by RNA polymerase II"/>
    <property type="evidence" value="ECO:0007669"/>
    <property type="project" value="TreeGrafter"/>
</dbReference>
<keyword evidence="8" id="KW-0675">Receptor</keyword>
<dbReference type="AlphaFoldDB" id="A0AAX6SYL9"/>
<dbReference type="GO" id="GO:0045923">
    <property type="term" value="P:positive regulation of fatty acid metabolic process"/>
    <property type="evidence" value="ECO:0007669"/>
    <property type="project" value="TreeGrafter"/>
</dbReference>
<dbReference type="GO" id="GO:0000978">
    <property type="term" value="F:RNA polymerase II cis-regulatory region sequence-specific DNA binding"/>
    <property type="evidence" value="ECO:0007669"/>
    <property type="project" value="TreeGrafter"/>
</dbReference>
<dbReference type="GO" id="GO:0030154">
    <property type="term" value="P:cell differentiation"/>
    <property type="evidence" value="ECO:0007669"/>
    <property type="project" value="TreeGrafter"/>
</dbReference>
<protein>
    <submittedName>
        <fullName evidence="12">Peroxisome proliferator-activated receptor delta-like isoform X2</fullName>
    </submittedName>
</protein>
<dbReference type="SUPFAM" id="SSF48508">
    <property type="entry name" value="Nuclear receptor ligand-binding domain"/>
    <property type="match status" value="1"/>
</dbReference>
<dbReference type="PANTHER" id="PTHR24082">
    <property type="entry name" value="NUCLEAR HORMONE RECEPTOR"/>
    <property type="match status" value="1"/>
</dbReference>
<dbReference type="PANTHER" id="PTHR24082:SF15">
    <property type="entry name" value="PEROXISOME PROLIFERATOR-ACTIVATED RECEPTOR DELTA"/>
    <property type="match status" value="1"/>
</dbReference>
<dbReference type="InterPro" id="IPR035500">
    <property type="entry name" value="NHR-like_dom_sf"/>
</dbReference>
<dbReference type="InterPro" id="IPR003074">
    <property type="entry name" value="1Cnucl_rcpt"/>
</dbReference>
<dbReference type="RefSeq" id="XP_021114916.1">
    <property type="nucleotide sequence ID" value="XM_021259257.1"/>
</dbReference>
<evidence type="ECO:0000256" key="7">
    <source>
        <dbReference type="ARBA" id="ARBA00023163"/>
    </source>
</evidence>
<keyword evidence="11" id="KW-1185">Reference proteome</keyword>
<evidence type="ECO:0000256" key="1">
    <source>
        <dbReference type="ARBA" id="ARBA00008092"/>
    </source>
</evidence>
<keyword evidence="5" id="KW-0805">Transcription regulation</keyword>
<keyword evidence="4" id="KW-0862">Zinc</keyword>
<keyword evidence="3" id="KW-0863">Zinc-finger</keyword>
<evidence type="ECO:0000256" key="8">
    <source>
        <dbReference type="ARBA" id="ARBA00023170"/>
    </source>
</evidence>
<keyword evidence="9" id="KW-0539">Nucleus</keyword>
<dbReference type="GO" id="GO:0050728">
    <property type="term" value="P:negative regulation of inflammatory response"/>
    <property type="evidence" value="ECO:0007669"/>
    <property type="project" value="TreeGrafter"/>
</dbReference>
<evidence type="ECO:0000259" key="10">
    <source>
        <dbReference type="PROSITE" id="PS51843"/>
    </source>
</evidence>
<dbReference type="Gene3D" id="1.10.565.10">
    <property type="entry name" value="Retinoid X Receptor"/>
    <property type="match status" value="2"/>
</dbReference>
<dbReference type="PRINTS" id="PR01288">
    <property type="entry name" value="PROXISOMEPAR"/>
</dbReference>
<evidence type="ECO:0000256" key="3">
    <source>
        <dbReference type="ARBA" id="ARBA00022771"/>
    </source>
</evidence>
<reference evidence="12" key="1">
    <citation type="submission" date="2025-08" db="UniProtKB">
        <authorList>
            <consortium name="RefSeq"/>
        </authorList>
    </citation>
    <scope>IDENTIFICATION</scope>
</reference>
<sequence length="268" mass="30074">MPEAEKRKLVAGLTAREEQQHSPQLADLRAFSKHIYNAYLKNFNMTKKKARSILTGKSSHTAVTLLKYGVHEAISAMLASVVNKDGLLVANGSGFVSHEFLRSLRKPFSDILEPKFEFAVKFDALELEDGDLALFIAAIILCGGERDQGRDRPGLVNVPQVEAIQDTILRTLEFHLQVNHPDSQYLFPKLLQEMADLRQLVTEHAQMMQRIKKTETETLLPPLLQEISGPLLPTLAATESFLKTKKFKASTNTPKMTVLLDLFRVSYS</sequence>
<dbReference type="InterPro" id="IPR000536">
    <property type="entry name" value="Nucl_hrmn_rcpt_lig-bd"/>
</dbReference>
<evidence type="ECO:0000313" key="11">
    <source>
        <dbReference type="Proteomes" id="UP000694906"/>
    </source>
</evidence>
<dbReference type="GO" id="GO:0010887">
    <property type="term" value="P:negative regulation of cholesterol storage"/>
    <property type="evidence" value="ECO:0007669"/>
    <property type="project" value="TreeGrafter"/>
</dbReference>
<evidence type="ECO:0000313" key="12">
    <source>
        <dbReference type="RefSeq" id="XP_021114916.1"/>
    </source>
</evidence>
<dbReference type="PRINTS" id="PR00398">
    <property type="entry name" value="STRDHORMONER"/>
</dbReference>
<keyword evidence="7" id="KW-0804">Transcription</keyword>
<dbReference type="Pfam" id="PF00104">
    <property type="entry name" value="Hormone_recep"/>
    <property type="match status" value="1"/>
</dbReference>
<dbReference type="GO" id="GO:0001227">
    <property type="term" value="F:DNA-binding transcription repressor activity, RNA polymerase II-specific"/>
    <property type="evidence" value="ECO:0007669"/>
    <property type="project" value="TreeGrafter"/>
</dbReference>
<evidence type="ECO:0000256" key="9">
    <source>
        <dbReference type="ARBA" id="ARBA00023242"/>
    </source>
</evidence>
<dbReference type="InterPro" id="IPR050234">
    <property type="entry name" value="Nuclear_hormone_rcpt_NR1"/>
</dbReference>